<keyword evidence="2" id="KW-1185">Reference proteome</keyword>
<comment type="caution">
    <text evidence="1">The sequence shown here is derived from an EMBL/GenBank/DDBJ whole genome shotgun (WGS) entry which is preliminary data.</text>
</comment>
<proteinExistence type="predicted"/>
<name>A0ABD2WZZ9_9HYME</name>
<gene>
    <name evidence="1" type="ORF">TKK_007595</name>
</gene>
<evidence type="ECO:0000313" key="1">
    <source>
        <dbReference type="EMBL" id="KAL3398434.1"/>
    </source>
</evidence>
<dbReference type="Proteomes" id="UP001627154">
    <property type="component" value="Unassembled WGS sequence"/>
</dbReference>
<organism evidence="1 2">
    <name type="scientific">Trichogramma kaykai</name>
    <dbReference type="NCBI Taxonomy" id="54128"/>
    <lineage>
        <taxon>Eukaryota</taxon>
        <taxon>Metazoa</taxon>
        <taxon>Ecdysozoa</taxon>
        <taxon>Arthropoda</taxon>
        <taxon>Hexapoda</taxon>
        <taxon>Insecta</taxon>
        <taxon>Pterygota</taxon>
        <taxon>Neoptera</taxon>
        <taxon>Endopterygota</taxon>
        <taxon>Hymenoptera</taxon>
        <taxon>Apocrita</taxon>
        <taxon>Proctotrupomorpha</taxon>
        <taxon>Chalcidoidea</taxon>
        <taxon>Trichogrammatidae</taxon>
        <taxon>Trichogramma</taxon>
    </lineage>
</organism>
<dbReference type="AlphaFoldDB" id="A0ABD2WZZ9"/>
<dbReference type="EMBL" id="JBJJXI010000059">
    <property type="protein sequence ID" value="KAL3398434.1"/>
    <property type="molecule type" value="Genomic_DNA"/>
</dbReference>
<sequence>MSHKRKRLSIVDKVAIIQELQKVNMSYCEAGEKFGGTPCTYEAIVRCCEAANARIHIQMMQTVLEIAKQTYRERYGLSYKKSTARLNLVRKQEVLAACTKEAEDIK</sequence>
<accession>A0ABD2WZZ9</accession>
<protein>
    <recommendedName>
        <fullName evidence="3">HTH psq-type domain-containing protein</fullName>
    </recommendedName>
</protein>
<reference evidence="1 2" key="1">
    <citation type="journal article" date="2024" name="bioRxiv">
        <title>A reference genome for Trichogramma kaykai: A tiny desert-dwelling parasitoid wasp with competing sex-ratio distorters.</title>
        <authorList>
            <person name="Culotta J."/>
            <person name="Lindsey A.R."/>
        </authorList>
    </citation>
    <scope>NUCLEOTIDE SEQUENCE [LARGE SCALE GENOMIC DNA]</scope>
    <source>
        <strain evidence="1 2">KSX58</strain>
    </source>
</reference>
<dbReference type="Gene3D" id="1.10.10.60">
    <property type="entry name" value="Homeodomain-like"/>
    <property type="match status" value="1"/>
</dbReference>
<evidence type="ECO:0008006" key="3">
    <source>
        <dbReference type="Google" id="ProtNLM"/>
    </source>
</evidence>
<evidence type="ECO:0000313" key="2">
    <source>
        <dbReference type="Proteomes" id="UP001627154"/>
    </source>
</evidence>